<dbReference type="InterPro" id="IPR016174">
    <property type="entry name" value="Di-haem_cyt_TM"/>
</dbReference>
<dbReference type="AlphaFoldDB" id="A0A1E5Q7B8"/>
<dbReference type="GO" id="GO:0016020">
    <property type="term" value="C:membrane"/>
    <property type="evidence" value="ECO:0007669"/>
    <property type="project" value="InterPro"/>
</dbReference>
<evidence type="ECO:0000256" key="1">
    <source>
        <dbReference type="SAM" id="Phobius"/>
    </source>
</evidence>
<feature type="transmembrane region" description="Helical" evidence="1">
    <location>
        <begin position="108"/>
        <end position="126"/>
    </location>
</feature>
<dbReference type="EMBL" id="MCGG01000025">
    <property type="protein sequence ID" value="OEJ67056.1"/>
    <property type="molecule type" value="Genomic_DNA"/>
</dbReference>
<proteinExistence type="predicted"/>
<keyword evidence="1" id="KW-0812">Transmembrane</keyword>
<reference evidence="3" key="1">
    <citation type="submission" date="2016-07" db="EMBL/GenBank/DDBJ databases">
        <authorList>
            <person name="Florea S."/>
            <person name="Webb J.S."/>
            <person name="Jaromczyk J."/>
            <person name="Schardl C.L."/>
        </authorList>
    </citation>
    <scope>NUCLEOTIDE SEQUENCE [LARGE SCALE GENOMIC DNA]</scope>
    <source>
        <strain evidence="3">MV-1</strain>
    </source>
</reference>
<gene>
    <name evidence="2" type="ORF">BEN30_09755</name>
</gene>
<keyword evidence="1" id="KW-0472">Membrane</keyword>
<feature type="transmembrane region" description="Helical" evidence="1">
    <location>
        <begin position="74"/>
        <end position="96"/>
    </location>
</feature>
<protein>
    <recommendedName>
        <fullName evidence="4">Cytochrome b561 bacterial/Ni-hydrogenase domain-containing protein</fullName>
    </recommendedName>
</protein>
<keyword evidence="3" id="KW-1185">Reference proteome</keyword>
<accession>A0A1E5Q7B8</accession>
<feature type="transmembrane region" description="Helical" evidence="1">
    <location>
        <begin position="32"/>
        <end position="53"/>
    </location>
</feature>
<comment type="caution">
    <text evidence="2">The sequence shown here is derived from an EMBL/GenBank/DDBJ whole genome shotgun (WGS) entry which is preliminary data.</text>
</comment>
<keyword evidence="1" id="KW-1133">Transmembrane helix</keyword>
<evidence type="ECO:0000313" key="2">
    <source>
        <dbReference type="EMBL" id="OEJ67056.1"/>
    </source>
</evidence>
<dbReference type="STRING" id="28181.BEN30_09755"/>
<evidence type="ECO:0008006" key="4">
    <source>
        <dbReference type="Google" id="ProtNLM"/>
    </source>
</evidence>
<organism evidence="2 3">
    <name type="scientific">Magnetovibrio blakemorei</name>
    <dbReference type="NCBI Taxonomy" id="28181"/>
    <lineage>
        <taxon>Bacteria</taxon>
        <taxon>Pseudomonadati</taxon>
        <taxon>Pseudomonadota</taxon>
        <taxon>Alphaproteobacteria</taxon>
        <taxon>Rhodospirillales</taxon>
        <taxon>Magnetovibrionaceae</taxon>
        <taxon>Magnetovibrio</taxon>
    </lineage>
</organism>
<evidence type="ECO:0000313" key="3">
    <source>
        <dbReference type="Proteomes" id="UP000095347"/>
    </source>
</evidence>
<dbReference type="Proteomes" id="UP000095347">
    <property type="component" value="Unassembled WGS sequence"/>
</dbReference>
<name>A0A1E5Q7B8_9PROT</name>
<dbReference type="SUPFAM" id="SSF81342">
    <property type="entry name" value="Transmembrane di-heme cytochromes"/>
    <property type="match status" value="1"/>
</dbReference>
<dbReference type="GO" id="GO:0022904">
    <property type="term" value="P:respiratory electron transport chain"/>
    <property type="evidence" value="ECO:0007669"/>
    <property type="project" value="InterPro"/>
</dbReference>
<sequence length="174" mass="18885">MTFLMMFHGVLTGSILLTYLSGDDVYFLHKFAGYVVCAALFVRLAAALVVPKSSPLRLSLPKLFVRREGGRSPVFAWMAVALITTTAAAALSGLLADSIGFKDLHEGLAEGILPIFIFGHMALVLWRPLVRRLSNVTAEDADRIVTQATVVGSQLTALLLSVVRRAKPYLQGTR</sequence>